<dbReference type="RefSeq" id="WP_209676340.1">
    <property type="nucleotide sequence ID" value="NZ_JAGIOI010000001.1"/>
</dbReference>
<name>A0ABS4YS59_9MICC</name>
<proteinExistence type="predicted"/>
<protein>
    <submittedName>
        <fullName evidence="1">Dinucleotide-binding enzyme</fullName>
    </submittedName>
</protein>
<dbReference type="Proteomes" id="UP000711614">
    <property type="component" value="Unassembled WGS sequence"/>
</dbReference>
<accession>A0ABS4YS59</accession>
<keyword evidence="2" id="KW-1185">Reference proteome</keyword>
<comment type="caution">
    <text evidence="1">The sequence shown here is derived from an EMBL/GenBank/DDBJ whole genome shotgun (WGS) entry which is preliminary data.</text>
</comment>
<reference evidence="1 2" key="1">
    <citation type="submission" date="2021-03" db="EMBL/GenBank/DDBJ databases">
        <title>Sequencing the genomes of 1000 actinobacteria strains.</title>
        <authorList>
            <person name="Klenk H.-P."/>
        </authorList>
    </citation>
    <scope>NUCLEOTIDE SEQUENCE [LARGE SCALE GENOMIC DNA]</scope>
    <source>
        <strain evidence="1 2">DSM 16005</strain>
    </source>
</reference>
<sequence>MVIDAIPGAAVLGTLNELGASALAGKVLMEVANDLNKNFELAFPNASLGAAVQEAFPDARVVKTLSTQSRHR</sequence>
<evidence type="ECO:0000313" key="1">
    <source>
        <dbReference type="EMBL" id="MBP2411320.1"/>
    </source>
</evidence>
<dbReference type="Gene3D" id="3.40.50.720">
    <property type="entry name" value="NAD(P)-binding Rossmann-like Domain"/>
    <property type="match status" value="1"/>
</dbReference>
<evidence type="ECO:0000313" key="2">
    <source>
        <dbReference type="Proteomes" id="UP000711614"/>
    </source>
</evidence>
<dbReference type="EMBL" id="JAGIOI010000001">
    <property type="protein sequence ID" value="MBP2411320.1"/>
    <property type="molecule type" value="Genomic_DNA"/>
</dbReference>
<organism evidence="1 2">
    <name type="scientific">Arthrobacter stackebrandtii</name>
    <dbReference type="NCBI Taxonomy" id="272161"/>
    <lineage>
        <taxon>Bacteria</taxon>
        <taxon>Bacillati</taxon>
        <taxon>Actinomycetota</taxon>
        <taxon>Actinomycetes</taxon>
        <taxon>Micrococcales</taxon>
        <taxon>Micrococcaceae</taxon>
        <taxon>Arthrobacter</taxon>
    </lineage>
</organism>
<gene>
    <name evidence="1" type="ORF">JOF48_000119</name>
</gene>